<dbReference type="Pfam" id="PF00664">
    <property type="entry name" value="ABC_membrane"/>
    <property type="match status" value="1"/>
</dbReference>
<dbReference type="EMBL" id="JALJOT010000006">
    <property type="protein sequence ID" value="KAK9909700.1"/>
    <property type="molecule type" value="Genomic_DNA"/>
</dbReference>
<dbReference type="Gene3D" id="3.40.50.300">
    <property type="entry name" value="P-loop containing nucleotide triphosphate hydrolases"/>
    <property type="match status" value="1"/>
</dbReference>
<keyword evidence="6 8" id="KW-0472">Membrane</keyword>
<dbReference type="PANTHER" id="PTHR24221">
    <property type="entry name" value="ATP-BINDING CASSETTE SUB-FAMILY B"/>
    <property type="match status" value="1"/>
</dbReference>
<dbReference type="CDD" id="cd18581">
    <property type="entry name" value="ABC_6TM_ABCB6"/>
    <property type="match status" value="1"/>
</dbReference>
<evidence type="ECO:0000259" key="10">
    <source>
        <dbReference type="PROSITE" id="PS50929"/>
    </source>
</evidence>
<evidence type="ECO:0000256" key="1">
    <source>
        <dbReference type="ARBA" id="ARBA00004141"/>
    </source>
</evidence>
<keyword evidence="12" id="KW-1185">Reference proteome</keyword>
<feature type="domain" description="ABC transporter" evidence="9">
    <location>
        <begin position="538"/>
        <end position="773"/>
    </location>
</feature>
<dbReference type="PROSITE" id="PS00211">
    <property type="entry name" value="ABC_TRANSPORTER_1"/>
    <property type="match status" value="1"/>
</dbReference>
<feature type="transmembrane region" description="Helical" evidence="8">
    <location>
        <begin position="121"/>
        <end position="140"/>
    </location>
</feature>
<dbReference type="Pfam" id="PF00005">
    <property type="entry name" value="ABC_tran"/>
    <property type="match status" value="1"/>
</dbReference>
<evidence type="ECO:0000313" key="11">
    <source>
        <dbReference type="EMBL" id="KAK9909700.1"/>
    </source>
</evidence>
<name>A0ABR2YSK0_9CHLO</name>
<dbReference type="Gene3D" id="3.60.15.10">
    <property type="entry name" value="Ribonuclease Z/Hydroxyacylglutathione hydrolase-like"/>
    <property type="match status" value="1"/>
</dbReference>
<evidence type="ECO:0000256" key="2">
    <source>
        <dbReference type="ARBA" id="ARBA00022692"/>
    </source>
</evidence>
<keyword evidence="5 8" id="KW-1133">Transmembrane helix</keyword>
<feature type="transmembrane region" description="Helical" evidence="8">
    <location>
        <begin position="248"/>
        <end position="274"/>
    </location>
</feature>
<evidence type="ECO:0000256" key="6">
    <source>
        <dbReference type="ARBA" id="ARBA00023136"/>
    </source>
</evidence>
<dbReference type="InterPro" id="IPR017871">
    <property type="entry name" value="ABC_transporter-like_CS"/>
</dbReference>
<dbReference type="InterPro" id="IPR003439">
    <property type="entry name" value="ABC_transporter-like_ATP-bd"/>
</dbReference>
<keyword evidence="3" id="KW-0547">Nucleotide-binding</keyword>
<feature type="transmembrane region" description="Helical" evidence="8">
    <location>
        <begin position="331"/>
        <end position="354"/>
    </location>
</feature>
<feature type="transmembrane region" description="Helical" evidence="8">
    <location>
        <begin position="197"/>
        <end position="218"/>
    </location>
</feature>
<evidence type="ECO:0000256" key="5">
    <source>
        <dbReference type="ARBA" id="ARBA00022989"/>
    </source>
</evidence>
<feature type="transmembrane region" description="Helical" evidence="8">
    <location>
        <begin position="84"/>
        <end position="101"/>
    </location>
</feature>
<evidence type="ECO:0000256" key="4">
    <source>
        <dbReference type="ARBA" id="ARBA00022840"/>
    </source>
</evidence>
<protein>
    <submittedName>
        <fullName evidence="11">Uncharacterized protein</fullName>
    </submittedName>
</protein>
<organism evidence="11 12">
    <name type="scientific">Coccomyxa subellipsoidea</name>
    <dbReference type="NCBI Taxonomy" id="248742"/>
    <lineage>
        <taxon>Eukaryota</taxon>
        <taxon>Viridiplantae</taxon>
        <taxon>Chlorophyta</taxon>
        <taxon>core chlorophytes</taxon>
        <taxon>Trebouxiophyceae</taxon>
        <taxon>Trebouxiophyceae incertae sedis</taxon>
        <taxon>Coccomyxaceae</taxon>
        <taxon>Coccomyxa</taxon>
    </lineage>
</organism>
<dbReference type="InterPro" id="IPR036640">
    <property type="entry name" value="ABC1_TM_sf"/>
</dbReference>
<dbReference type="InterPro" id="IPR027417">
    <property type="entry name" value="P-loop_NTPase"/>
</dbReference>
<dbReference type="InterPro" id="IPR001279">
    <property type="entry name" value="Metallo-B-lactamas"/>
</dbReference>
<dbReference type="SUPFAM" id="SSF90123">
    <property type="entry name" value="ABC transporter transmembrane region"/>
    <property type="match status" value="1"/>
</dbReference>
<comment type="similarity">
    <text evidence="7">Belongs to the ABC transporter superfamily. ABCB family. Heavy Metal importer (TC 3.A.1.210) subfamily.</text>
</comment>
<proteinExistence type="inferred from homology"/>
<evidence type="ECO:0000256" key="8">
    <source>
        <dbReference type="SAM" id="Phobius"/>
    </source>
</evidence>
<evidence type="ECO:0000256" key="7">
    <source>
        <dbReference type="ARBA" id="ARBA00024363"/>
    </source>
</evidence>
<keyword evidence="2 8" id="KW-0812">Transmembrane</keyword>
<dbReference type="Gene3D" id="1.20.1560.10">
    <property type="entry name" value="ABC transporter type 1, transmembrane domain"/>
    <property type="match status" value="1"/>
</dbReference>
<evidence type="ECO:0000256" key="3">
    <source>
        <dbReference type="ARBA" id="ARBA00022741"/>
    </source>
</evidence>
<reference evidence="11 12" key="1">
    <citation type="journal article" date="2024" name="Nat. Commun.">
        <title>Phylogenomics reveals the evolutionary origins of lichenization in chlorophyte algae.</title>
        <authorList>
            <person name="Puginier C."/>
            <person name="Libourel C."/>
            <person name="Otte J."/>
            <person name="Skaloud P."/>
            <person name="Haon M."/>
            <person name="Grisel S."/>
            <person name="Petersen M."/>
            <person name="Berrin J.G."/>
            <person name="Delaux P.M."/>
            <person name="Dal Grande F."/>
            <person name="Keller J."/>
        </authorList>
    </citation>
    <scope>NUCLEOTIDE SEQUENCE [LARGE SCALE GENOMIC DNA]</scope>
    <source>
        <strain evidence="11 12">SAG 216-7</strain>
    </source>
</reference>
<dbReference type="Pfam" id="PF00753">
    <property type="entry name" value="Lactamase_B"/>
    <property type="match status" value="1"/>
</dbReference>
<accession>A0ABR2YSK0</accession>
<dbReference type="Proteomes" id="UP001491310">
    <property type="component" value="Unassembled WGS sequence"/>
</dbReference>
<gene>
    <name evidence="11" type="ORF">WJX75_006321</name>
</gene>
<dbReference type="InterPro" id="IPR011527">
    <property type="entry name" value="ABC1_TM_dom"/>
</dbReference>
<dbReference type="InterPro" id="IPR036866">
    <property type="entry name" value="RibonucZ/Hydroxyglut_hydro"/>
</dbReference>
<feature type="transmembrane region" description="Helical" evidence="8">
    <location>
        <begin position="21"/>
        <end position="47"/>
    </location>
</feature>
<dbReference type="PROSITE" id="PS50893">
    <property type="entry name" value="ABC_TRANSPORTER_2"/>
    <property type="match status" value="1"/>
</dbReference>
<dbReference type="SUPFAM" id="SSF52540">
    <property type="entry name" value="P-loop containing nucleoside triphosphate hydrolases"/>
    <property type="match status" value="1"/>
</dbReference>
<feature type="domain" description="ABC transmembrane type-1" evidence="10">
    <location>
        <begin position="199"/>
        <end position="504"/>
    </location>
</feature>
<sequence>MSWKVSLLRQRRYSGQTEWTREAIVTAIACGILIVSHAAVLVITSILSARSGIAAPYNIFSEAALFIVWLAALAILVVGCRSRLVVQLKLLMWAALFIYYIELYTDVNMVAKHWGLDQSVAVMLLAARCAQAVAVTVALISESSKQPPREEEEVLKQALLGADIEAPAAKEKRPWYQLMFTAIMYVWPQTPMLQLRAGVCVLAVALMRLLNLAVPILYRDVVNVMSDASSAAHPRGSEAPESTPFWQIFYPVVLLYMVAAFFQGGAGTGSSGLLNNLRSYLWIPIAQNAYRSISVDMFSKTMDLDLRWHLMRKTGEVTRIMDRGTSAIQNVLSTVLFNIVPQLFDIVAACIFISAALQPWIAVIVFITLGSYIPVTIVLTEWRVKYRREMNKYDNARGARVTDALLNYETVKCFNNEELERQRLEDAIISYQNVEYKLMASLNGLNVLQSVIIFSGLIAGLVVCTKGVADGILTVGDAVLFITLMQQLYAPLNYFGSYYRAIQQQLIDMENCFELLATSASLTDKPGAKDLVASKCSVEFDNVSFAYHIESPVVKGISFYCPGGQTLALVGATGSGKSSALRLLFRFYDPTSGVIKVDGQDISEVTQASLRANMAVVPQDTVLFNDTILHNIQYGRPGATDEDVYEAAEAASIHESISTRFPQGYQTVVGERGLRLSGGEKQRVAFARAILKNPRILLLDEATSSLDSLTEQRIQEALSSKRSGRTTIIVAHRLSTIMDADIIVVMKEGDIVERGSHSQLGFLWRVPGVPASGMLHRLVDVHVFLIKIGQDNVLVDVGAPGEKYKRILSAGLRESLKGGQLRLVILTHGHIDHVGALTSVVKEYPDVQVIFHEREAPFLTGNASYGDIPSENPLYKVSNFDVSSALPASRVLLIKGGRQGRSQHGSSQEAESLSIIAQAILPDMFRIYMSPRTASSLVTFLGIWVNLPRSASLLQPSRLT</sequence>
<feature type="transmembrane region" description="Helical" evidence="8">
    <location>
        <begin position="59"/>
        <end position="77"/>
    </location>
</feature>
<feature type="transmembrane region" description="Helical" evidence="8">
    <location>
        <begin position="360"/>
        <end position="382"/>
    </location>
</feature>
<dbReference type="SMART" id="SM00849">
    <property type="entry name" value="Lactamase_B"/>
    <property type="match status" value="1"/>
</dbReference>
<dbReference type="PANTHER" id="PTHR24221:SF654">
    <property type="entry name" value="ATP-BINDING CASSETTE SUB-FAMILY B MEMBER 6"/>
    <property type="match status" value="1"/>
</dbReference>
<keyword evidence="4" id="KW-0067">ATP-binding</keyword>
<evidence type="ECO:0000313" key="12">
    <source>
        <dbReference type="Proteomes" id="UP001491310"/>
    </source>
</evidence>
<comment type="caution">
    <text evidence="11">The sequence shown here is derived from an EMBL/GenBank/DDBJ whole genome shotgun (WGS) entry which is preliminary data.</text>
</comment>
<dbReference type="SUPFAM" id="SSF56281">
    <property type="entry name" value="Metallo-hydrolase/oxidoreductase"/>
    <property type="match status" value="1"/>
</dbReference>
<feature type="transmembrane region" description="Helical" evidence="8">
    <location>
        <begin position="445"/>
        <end position="463"/>
    </location>
</feature>
<evidence type="ECO:0000259" key="9">
    <source>
        <dbReference type="PROSITE" id="PS50893"/>
    </source>
</evidence>
<dbReference type="PROSITE" id="PS50929">
    <property type="entry name" value="ABC_TM1F"/>
    <property type="match status" value="1"/>
</dbReference>
<comment type="subcellular location">
    <subcellularLocation>
        <location evidence="1">Membrane</location>
        <topology evidence="1">Multi-pass membrane protein</topology>
    </subcellularLocation>
</comment>
<dbReference type="InterPro" id="IPR003593">
    <property type="entry name" value="AAA+_ATPase"/>
</dbReference>
<dbReference type="SMART" id="SM00382">
    <property type="entry name" value="AAA"/>
    <property type="match status" value="1"/>
</dbReference>
<dbReference type="InterPro" id="IPR039421">
    <property type="entry name" value="Type_1_exporter"/>
</dbReference>